<evidence type="ECO:0000256" key="5">
    <source>
        <dbReference type="SAM" id="MobiDB-lite"/>
    </source>
</evidence>
<dbReference type="EMBL" id="ML213506">
    <property type="protein sequence ID" value="TFK54036.1"/>
    <property type="molecule type" value="Genomic_DNA"/>
</dbReference>
<dbReference type="PANTHER" id="PTHR23502">
    <property type="entry name" value="MAJOR FACILITATOR SUPERFAMILY"/>
    <property type="match status" value="1"/>
</dbReference>
<evidence type="ECO:0000256" key="6">
    <source>
        <dbReference type="SAM" id="Phobius"/>
    </source>
</evidence>
<keyword evidence="9" id="KW-1185">Reference proteome</keyword>
<feature type="transmembrane region" description="Helical" evidence="6">
    <location>
        <begin position="269"/>
        <end position="290"/>
    </location>
</feature>
<feature type="transmembrane region" description="Helical" evidence="6">
    <location>
        <begin position="376"/>
        <end position="395"/>
    </location>
</feature>
<keyword evidence="2 6" id="KW-0812">Transmembrane</keyword>
<dbReference type="InterPro" id="IPR011701">
    <property type="entry name" value="MFS"/>
</dbReference>
<keyword evidence="4 6" id="KW-0472">Membrane</keyword>
<proteinExistence type="predicted"/>
<protein>
    <submittedName>
        <fullName evidence="8">MFS transporter</fullName>
    </submittedName>
</protein>
<evidence type="ECO:0000256" key="1">
    <source>
        <dbReference type="ARBA" id="ARBA00004141"/>
    </source>
</evidence>
<feature type="transmembrane region" description="Helical" evidence="6">
    <location>
        <begin position="459"/>
        <end position="477"/>
    </location>
</feature>
<comment type="subcellular location">
    <subcellularLocation>
        <location evidence="1">Membrane</location>
        <topology evidence="1">Multi-pass membrane protein</topology>
    </subcellularLocation>
</comment>
<feature type="transmembrane region" description="Helical" evidence="6">
    <location>
        <begin position="175"/>
        <end position="196"/>
    </location>
</feature>
<feature type="transmembrane region" description="Helical" evidence="6">
    <location>
        <begin position="483"/>
        <end position="505"/>
    </location>
</feature>
<dbReference type="STRING" id="5364.A0A5C3NC84"/>
<dbReference type="OrthoDB" id="3357846at2759"/>
<dbReference type="Pfam" id="PF07690">
    <property type="entry name" value="MFS_1"/>
    <property type="match status" value="1"/>
</dbReference>
<feature type="transmembrane region" description="Helical" evidence="6">
    <location>
        <begin position="239"/>
        <end position="257"/>
    </location>
</feature>
<dbReference type="InterPro" id="IPR020846">
    <property type="entry name" value="MFS_dom"/>
</dbReference>
<dbReference type="SUPFAM" id="SSF103473">
    <property type="entry name" value="MFS general substrate transporter"/>
    <property type="match status" value="1"/>
</dbReference>
<evidence type="ECO:0000256" key="3">
    <source>
        <dbReference type="ARBA" id="ARBA00022989"/>
    </source>
</evidence>
<evidence type="ECO:0000256" key="2">
    <source>
        <dbReference type="ARBA" id="ARBA00022692"/>
    </source>
</evidence>
<dbReference type="Proteomes" id="UP000305948">
    <property type="component" value="Unassembled WGS sequence"/>
</dbReference>
<sequence>MSDLFRETFVGSILNIASKGRICSYPEQRPGFRAPEHCYPEWQAAHPDAINQYGHRPSTSSSASEQTAIDPKAGANQEKGPTPDQKPDSRVEEAPDPRTDTQPTRSTPVDAEKGWDPNLVSWYGRDDPEDPRNWSSAKKAFVTSQLCLLTFSIYIGSSIYTAGIVGVTMEFGVSQVAATLGLTLFVLGYGVGPMFLSPLSEIPALGRMWIYIITLAIFVVIQVPTALCNSLGALLPLRFVAGFIGSPCLATGGASIADMYNPQKRAYAIGIWGISAVCGPVLGPLLGGFAAEAESWRWTIWILLWLSGGALAILIFTLPETSAANILVKRARRLRKLTGNDKLRTEGEIEQAHMTAHEIAMMTLVRPFVLTLKEPIVFLLNLYIALVYGLLYLWFEAFPIVFIENHGFNEGEEGLAFMGIFIGSLLSYAIFCLYCYFYLEKQFEQDGMYIIPEKRLPPAFLGGIALPICIFWFGWTASSSIPWIVPIIGSAFFGIGAFLLFQAVLNYLGDAYPRYAASVLAGNDLFRSCFGAGFPLFASAMFRNLGGPGGVAWGSTLVGLLAVVMIPIPWVLWKYGARIRQLSKYAD</sequence>
<feature type="transmembrane region" description="Helical" evidence="6">
    <location>
        <begin position="525"/>
        <end position="545"/>
    </location>
</feature>
<dbReference type="PROSITE" id="PS50850">
    <property type="entry name" value="MFS"/>
    <property type="match status" value="1"/>
</dbReference>
<dbReference type="InterPro" id="IPR036259">
    <property type="entry name" value="MFS_trans_sf"/>
</dbReference>
<feature type="transmembrane region" description="Helical" evidence="6">
    <location>
        <begin position="146"/>
        <end position="169"/>
    </location>
</feature>
<dbReference type="CDD" id="cd17323">
    <property type="entry name" value="MFS_Tpo1_MDR_like"/>
    <property type="match status" value="1"/>
</dbReference>
<reference evidence="8 9" key="1">
    <citation type="journal article" date="2019" name="Nat. Ecol. Evol.">
        <title>Megaphylogeny resolves global patterns of mushroom evolution.</title>
        <authorList>
            <person name="Varga T."/>
            <person name="Krizsan K."/>
            <person name="Foldi C."/>
            <person name="Dima B."/>
            <person name="Sanchez-Garcia M."/>
            <person name="Sanchez-Ramirez S."/>
            <person name="Szollosi G.J."/>
            <person name="Szarkandi J.G."/>
            <person name="Papp V."/>
            <person name="Albert L."/>
            <person name="Andreopoulos W."/>
            <person name="Angelini C."/>
            <person name="Antonin V."/>
            <person name="Barry K.W."/>
            <person name="Bougher N.L."/>
            <person name="Buchanan P."/>
            <person name="Buyck B."/>
            <person name="Bense V."/>
            <person name="Catcheside P."/>
            <person name="Chovatia M."/>
            <person name="Cooper J."/>
            <person name="Damon W."/>
            <person name="Desjardin D."/>
            <person name="Finy P."/>
            <person name="Geml J."/>
            <person name="Haridas S."/>
            <person name="Hughes K."/>
            <person name="Justo A."/>
            <person name="Karasinski D."/>
            <person name="Kautmanova I."/>
            <person name="Kiss B."/>
            <person name="Kocsube S."/>
            <person name="Kotiranta H."/>
            <person name="LaButti K.M."/>
            <person name="Lechner B.E."/>
            <person name="Liimatainen K."/>
            <person name="Lipzen A."/>
            <person name="Lukacs Z."/>
            <person name="Mihaltcheva S."/>
            <person name="Morgado L.N."/>
            <person name="Niskanen T."/>
            <person name="Noordeloos M.E."/>
            <person name="Ohm R.A."/>
            <person name="Ortiz-Santana B."/>
            <person name="Ovrebo C."/>
            <person name="Racz N."/>
            <person name="Riley R."/>
            <person name="Savchenko A."/>
            <person name="Shiryaev A."/>
            <person name="Soop K."/>
            <person name="Spirin V."/>
            <person name="Szebenyi C."/>
            <person name="Tomsovsky M."/>
            <person name="Tulloss R.E."/>
            <person name="Uehling J."/>
            <person name="Grigoriev I.V."/>
            <person name="Vagvolgyi C."/>
            <person name="Papp T."/>
            <person name="Martin F.M."/>
            <person name="Miettinen O."/>
            <person name="Hibbett D.S."/>
            <person name="Nagy L.G."/>
        </authorList>
    </citation>
    <scope>NUCLEOTIDE SEQUENCE [LARGE SCALE GENOMIC DNA]</scope>
    <source>
        <strain evidence="8 9">OMC1185</strain>
    </source>
</reference>
<dbReference type="GO" id="GO:0015244">
    <property type="term" value="F:fluconazole transmembrane transporter activity"/>
    <property type="evidence" value="ECO:0007669"/>
    <property type="project" value="TreeGrafter"/>
</dbReference>
<evidence type="ECO:0000313" key="8">
    <source>
        <dbReference type="EMBL" id="TFK54036.1"/>
    </source>
</evidence>
<accession>A0A5C3NC84</accession>
<feature type="domain" description="Major facilitator superfamily (MFS) profile" evidence="7">
    <location>
        <begin position="142"/>
        <end position="580"/>
    </location>
</feature>
<dbReference type="AlphaFoldDB" id="A0A5C3NC84"/>
<name>A0A5C3NC84_9AGAM</name>
<evidence type="ECO:0000313" key="9">
    <source>
        <dbReference type="Proteomes" id="UP000305948"/>
    </source>
</evidence>
<dbReference type="GO" id="GO:1990961">
    <property type="term" value="P:xenobiotic detoxification by transmembrane export across the plasma membrane"/>
    <property type="evidence" value="ECO:0007669"/>
    <property type="project" value="TreeGrafter"/>
</dbReference>
<feature type="transmembrane region" description="Helical" evidence="6">
    <location>
        <begin position="415"/>
        <end position="439"/>
    </location>
</feature>
<evidence type="ECO:0000259" key="7">
    <source>
        <dbReference type="PROSITE" id="PS50850"/>
    </source>
</evidence>
<gene>
    <name evidence="8" type="ORF">OE88DRAFT_1624355</name>
</gene>
<feature type="transmembrane region" description="Helical" evidence="6">
    <location>
        <begin position="302"/>
        <end position="328"/>
    </location>
</feature>
<organism evidence="8 9">
    <name type="scientific">Heliocybe sulcata</name>
    <dbReference type="NCBI Taxonomy" id="5364"/>
    <lineage>
        <taxon>Eukaryota</taxon>
        <taxon>Fungi</taxon>
        <taxon>Dikarya</taxon>
        <taxon>Basidiomycota</taxon>
        <taxon>Agaricomycotina</taxon>
        <taxon>Agaricomycetes</taxon>
        <taxon>Gloeophyllales</taxon>
        <taxon>Gloeophyllaceae</taxon>
        <taxon>Heliocybe</taxon>
    </lineage>
</organism>
<feature type="compositionally biased region" description="Polar residues" evidence="5">
    <location>
        <begin position="57"/>
        <end position="67"/>
    </location>
</feature>
<feature type="transmembrane region" description="Helical" evidence="6">
    <location>
        <begin position="551"/>
        <end position="573"/>
    </location>
</feature>
<dbReference type="PANTHER" id="PTHR23502:SF23">
    <property type="entry name" value="FLUCONAZOLE RESISTANCE PROTEIN 1"/>
    <property type="match status" value="1"/>
</dbReference>
<dbReference type="FunFam" id="1.20.1250.20:FF:000011">
    <property type="entry name" value="MFS multidrug transporter, putative"/>
    <property type="match status" value="1"/>
</dbReference>
<feature type="region of interest" description="Disordered" evidence="5">
    <location>
        <begin position="50"/>
        <end position="114"/>
    </location>
</feature>
<feature type="compositionally biased region" description="Basic and acidic residues" evidence="5">
    <location>
        <begin position="85"/>
        <end position="99"/>
    </location>
</feature>
<feature type="transmembrane region" description="Helical" evidence="6">
    <location>
        <begin position="208"/>
        <end position="227"/>
    </location>
</feature>
<evidence type="ECO:0000256" key="4">
    <source>
        <dbReference type="ARBA" id="ARBA00023136"/>
    </source>
</evidence>
<dbReference type="Gene3D" id="1.20.1250.20">
    <property type="entry name" value="MFS general substrate transporter like domains"/>
    <property type="match status" value="1"/>
</dbReference>
<keyword evidence="3 6" id="KW-1133">Transmembrane helix</keyword>
<dbReference type="GO" id="GO:0005886">
    <property type="term" value="C:plasma membrane"/>
    <property type="evidence" value="ECO:0007669"/>
    <property type="project" value="TreeGrafter"/>
</dbReference>